<reference evidence="2" key="2">
    <citation type="journal article" date="2023" name="IMA Fungus">
        <title>Comparative genomic study of the Penicillium genus elucidates a diverse pangenome and 15 lateral gene transfer events.</title>
        <authorList>
            <person name="Petersen C."/>
            <person name="Sorensen T."/>
            <person name="Nielsen M.R."/>
            <person name="Sondergaard T.E."/>
            <person name="Sorensen J.L."/>
            <person name="Fitzpatrick D.A."/>
            <person name="Frisvad J.C."/>
            <person name="Nielsen K.L."/>
        </authorList>
    </citation>
    <scope>NUCLEOTIDE SEQUENCE</scope>
    <source>
        <strain evidence="2">IBT 21472</strain>
    </source>
</reference>
<proteinExistence type="predicted"/>
<sequence>MHFPNSLALFFLNTALGSAGTGCGDADACLGTEFCATATFTTPIATTITTCIPTPTCLGVYQDCSSGGQTVGNCCSEYCAATKCRSTDGKWPDCQEDGFPCLSDGNCCYGNQCVAGRCAKPLS</sequence>
<gene>
    <name evidence="2" type="ORF">N7476_009667</name>
</gene>
<dbReference type="AlphaFoldDB" id="A0A9W9H352"/>
<evidence type="ECO:0000256" key="1">
    <source>
        <dbReference type="SAM" id="SignalP"/>
    </source>
</evidence>
<keyword evidence="1" id="KW-0732">Signal</keyword>
<comment type="caution">
    <text evidence="2">The sequence shown here is derived from an EMBL/GenBank/DDBJ whole genome shotgun (WGS) entry which is preliminary data.</text>
</comment>
<reference evidence="2" key="1">
    <citation type="submission" date="2022-12" db="EMBL/GenBank/DDBJ databases">
        <authorList>
            <person name="Petersen C."/>
        </authorList>
    </citation>
    <scope>NUCLEOTIDE SEQUENCE</scope>
    <source>
        <strain evidence="2">IBT 21472</strain>
    </source>
</reference>
<feature type="signal peptide" evidence="1">
    <location>
        <begin position="1"/>
        <end position="19"/>
    </location>
</feature>
<keyword evidence="3" id="KW-1185">Reference proteome</keyword>
<dbReference type="EMBL" id="JAPZBO010000009">
    <property type="protein sequence ID" value="KAJ5302868.1"/>
    <property type="molecule type" value="Genomic_DNA"/>
</dbReference>
<evidence type="ECO:0000313" key="2">
    <source>
        <dbReference type="EMBL" id="KAJ5302868.1"/>
    </source>
</evidence>
<feature type="chain" id="PRO_5041196734" evidence="1">
    <location>
        <begin position="20"/>
        <end position="123"/>
    </location>
</feature>
<organism evidence="2 3">
    <name type="scientific">Penicillium atrosanguineum</name>
    <dbReference type="NCBI Taxonomy" id="1132637"/>
    <lineage>
        <taxon>Eukaryota</taxon>
        <taxon>Fungi</taxon>
        <taxon>Dikarya</taxon>
        <taxon>Ascomycota</taxon>
        <taxon>Pezizomycotina</taxon>
        <taxon>Eurotiomycetes</taxon>
        <taxon>Eurotiomycetidae</taxon>
        <taxon>Eurotiales</taxon>
        <taxon>Aspergillaceae</taxon>
        <taxon>Penicillium</taxon>
    </lineage>
</organism>
<name>A0A9W9H352_9EURO</name>
<dbReference type="OrthoDB" id="4507040at2759"/>
<dbReference type="Proteomes" id="UP001147746">
    <property type="component" value="Unassembled WGS sequence"/>
</dbReference>
<protein>
    <submittedName>
        <fullName evidence="2">Uncharacterized protein</fullName>
    </submittedName>
</protein>
<accession>A0A9W9H352</accession>
<evidence type="ECO:0000313" key="3">
    <source>
        <dbReference type="Proteomes" id="UP001147746"/>
    </source>
</evidence>